<proteinExistence type="predicted"/>
<dbReference type="Proteomes" id="UP001165082">
    <property type="component" value="Unassembled WGS sequence"/>
</dbReference>
<protein>
    <submittedName>
        <fullName evidence="2">Uncharacterized protein</fullName>
    </submittedName>
</protein>
<gene>
    <name evidence="2" type="ORF">TrRE_jg4907</name>
</gene>
<reference evidence="2" key="1">
    <citation type="submission" date="2022-07" db="EMBL/GenBank/DDBJ databases">
        <title>Genome analysis of Parmales, a sister group of diatoms, reveals the evolutionary specialization of diatoms from phago-mixotrophs to photoautotrophs.</title>
        <authorList>
            <person name="Ban H."/>
            <person name="Sato S."/>
            <person name="Yoshikawa S."/>
            <person name="Kazumasa Y."/>
            <person name="Nakamura Y."/>
            <person name="Ichinomiya M."/>
            <person name="Saitoh K."/>
            <person name="Sato N."/>
            <person name="Blanc-Mathieu R."/>
            <person name="Endo H."/>
            <person name="Kuwata A."/>
            <person name="Ogata H."/>
        </authorList>
    </citation>
    <scope>NUCLEOTIDE SEQUENCE</scope>
</reference>
<sequence length="132" mass="14520">PTPDLGPPTASLTVPFSPAIDVDKTARMIRSSFPDLPHFSTDSVALIGALVADQVKDIVESAYGMAEDEVREDGVKMKRIEMDDIKEAVLKDTKRFGHLAGTVQEKSNENKKSKKRNHQVIDVNEDINDDDG</sequence>
<keyword evidence="3" id="KW-1185">Reference proteome</keyword>
<dbReference type="EMBL" id="BRXZ01006370">
    <property type="protein sequence ID" value="GMH59747.1"/>
    <property type="molecule type" value="Genomic_DNA"/>
</dbReference>
<evidence type="ECO:0000256" key="1">
    <source>
        <dbReference type="SAM" id="MobiDB-lite"/>
    </source>
</evidence>
<evidence type="ECO:0000313" key="3">
    <source>
        <dbReference type="Proteomes" id="UP001165082"/>
    </source>
</evidence>
<feature type="non-terminal residue" evidence="2">
    <location>
        <position position="1"/>
    </location>
</feature>
<name>A0A9W7DYF5_9STRA</name>
<comment type="caution">
    <text evidence="2">The sequence shown here is derived from an EMBL/GenBank/DDBJ whole genome shotgun (WGS) entry which is preliminary data.</text>
</comment>
<dbReference type="OrthoDB" id="10592642at2759"/>
<accession>A0A9W7DYF5</accession>
<organism evidence="2 3">
    <name type="scientific">Triparma retinervis</name>
    <dbReference type="NCBI Taxonomy" id="2557542"/>
    <lineage>
        <taxon>Eukaryota</taxon>
        <taxon>Sar</taxon>
        <taxon>Stramenopiles</taxon>
        <taxon>Ochrophyta</taxon>
        <taxon>Bolidophyceae</taxon>
        <taxon>Parmales</taxon>
        <taxon>Triparmaceae</taxon>
        <taxon>Triparma</taxon>
    </lineage>
</organism>
<feature type="region of interest" description="Disordered" evidence="1">
    <location>
        <begin position="97"/>
        <end position="132"/>
    </location>
</feature>
<dbReference type="AlphaFoldDB" id="A0A9W7DYF5"/>
<evidence type="ECO:0000313" key="2">
    <source>
        <dbReference type="EMBL" id="GMH59747.1"/>
    </source>
</evidence>
<feature type="compositionally biased region" description="Acidic residues" evidence="1">
    <location>
        <begin position="123"/>
        <end position="132"/>
    </location>
</feature>